<feature type="transmembrane region" description="Helical" evidence="1">
    <location>
        <begin position="70"/>
        <end position="93"/>
    </location>
</feature>
<name>A0AA89BQ39_PINIB</name>
<accession>A0AA89BQ39</accession>
<organism evidence="2 3">
    <name type="scientific">Pinctada imbricata</name>
    <name type="common">Atlantic pearl-oyster</name>
    <name type="synonym">Pinctada martensii</name>
    <dbReference type="NCBI Taxonomy" id="66713"/>
    <lineage>
        <taxon>Eukaryota</taxon>
        <taxon>Metazoa</taxon>
        <taxon>Spiralia</taxon>
        <taxon>Lophotrochozoa</taxon>
        <taxon>Mollusca</taxon>
        <taxon>Bivalvia</taxon>
        <taxon>Autobranchia</taxon>
        <taxon>Pteriomorphia</taxon>
        <taxon>Pterioida</taxon>
        <taxon>Pterioidea</taxon>
        <taxon>Pteriidae</taxon>
        <taxon>Pinctada</taxon>
    </lineage>
</organism>
<sequence>MFSFTESSTSNADTCCACFNVINVTDEIIQQRVEELKKTLHIDKKTTKVYKRSLISQPDSRTSAMATGNIFGTCVLSLLAALVILLDLSYLLCHHRNK</sequence>
<evidence type="ECO:0000313" key="2">
    <source>
        <dbReference type="EMBL" id="KAK3087056.1"/>
    </source>
</evidence>
<evidence type="ECO:0000256" key="1">
    <source>
        <dbReference type="SAM" id="Phobius"/>
    </source>
</evidence>
<keyword evidence="1" id="KW-0472">Membrane</keyword>
<dbReference type="EMBL" id="VSWD01000011">
    <property type="protein sequence ID" value="KAK3087056.1"/>
    <property type="molecule type" value="Genomic_DNA"/>
</dbReference>
<keyword evidence="1" id="KW-0812">Transmembrane</keyword>
<comment type="caution">
    <text evidence="2">The sequence shown here is derived from an EMBL/GenBank/DDBJ whole genome shotgun (WGS) entry which is preliminary data.</text>
</comment>
<dbReference type="AlphaFoldDB" id="A0AA89BQ39"/>
<gene>
    <name evidence="2" type="ORF">FSP39_001085</name>
</gene>
<protein>
    <submittedName>
        <fullName evidence="2">Uncharacterized protein</fullName>
    </submittedName>
</protein>
<proteinExistence type="predicted"/>
<reference evidence="2" key="1">
    <citation type="submission" date="2019-08" db="EMBL/GenBank/DDBJ databases">
        <title>The improved chromosome-level genome for the pearl oyster Pinctada fucata martensii using PacBio sequencing and Hi-C.</title>
        <authorList>
            <person name="Zheng Z."/>
        </authorList>
    </citation>
    <scope>NUCLEOTIDE SEQUENCE</scope>
    <source>
        <strain evidence="2">ZZ-2019</strain>
        <tissue evidence="2">Adductor muscle</tissue>
    </source>
</reference>
<keyword evidence="3" id="KW-1185">Reference proteome</keyword>
<keyword evidence="1" id="KW-1133">Transmembrane helix</keyword>
<evidence type="ECO:0000313" key="3">
    <source>
        <dbReference type="Proteomes" id="UP001186944"/>
    </source>
</evidence>
<dbReference type="Proteomes" id="UP001186944">
    <property type="component" value="Unassembled WGS sequence"/>
</dbReference>